<name>A0A1N6I9N8_9BURK</name>
<dbReference type="PROSITE" id="PS50995">
    <property type="entry name" value="HTH_MARR_2"/>
    <property type="match status" value="1"/>
</dbReference>
<dbReference type="Pfam" id="PF01047">
    <property type="entry name" value="MarR"/>
    <property type="match status" value="1"/>
</dbReference>
<dbReference type="EMBL" id="FSRU01000001">
    <property type="protein sequence ID" value="SIO28720.1"/>
    <property type="molecule type" value="Genomic_DNA"/>
</dbReference>
<keyword evidence="3" id="KW-1185">Reference proteome</keyword>
<evidence type="ECO:0000259" key="1">
    <source>
        <dbReference type="PROSITE" id="PS50995"/>
    </source>
</evidence>
<dbReference type="InterPro" id="IPR036388">
    <property type="entry name" value="WH-like_DNA-bd_sf"/>
</dbReference>
<accession>A0A1N6I9N8</accession>
<dbReference type="PRINTS" id="PR00598">
    <property type="entry name" value="HTHMARR"/>
</dbReference>
<organism evidence="2 3">
    <name type="scientific">Paraburkholderia phenazinium</name>
    <dbReference type="NCBI Taxonomy" id="60549"/>
    <lineage>
        <taxon>Bacteria</taxon>
        <taxon>Pseudomonadati</taxon>
        <taxon>Pseudomonadota</taxon>
        <taxon>Betaproteobacteria</taxon>
        <taxon>Burkholderiales</taxon>
        <taxon>Burkholderiaceae</taxon>
        <taxon>Paraburkholderia</taxon>
    </lineage>
</organism>
<protein>
    <submittedName>
        <fullName evidence="2">Transcriptional regulator, MarR family</fullName>
    </submittedName>
</protein>
<proteinExistence type="predicted"/>
<dbReference type="GO" id="GO:0003700">
    <property type="term" value="F:DNA-binding transcription factor activity"/>
    <property type="evidence" value="ECO:0007669"/>
    <property type="project" value="InterPro"/>
</dbReference>
<gene>
    <name evidence="2" type="ORF">SAMN05444165_1962</name>
</gene>
<dbReference type="Proteomes" id="UP000185151">
    <property type="component" value="Unassembled WGS sequence"/>
</dbReference>
<dbReference type="Gene3D" id="1.10.10.10">
    <property type="entry name" value="Winged helix-like DNA-binding domain superfamily/Winged helix DNA-binding domain"/>
    <property type="match status" value="1"/>
</dbReference>
<dbReference type="GO" id="GO:0006950">
    <property type="term" value="P:response to stress"/>
    <property type="evidence" value="ECO:0007669"/>
    <property type="project" value="TreeGrafter"/>
</dbReference>
<dbReference type="InterPro" id="IPR036390">
    <property type="entry name" value="WH_DNA-bd_sf"/>
</dbReference>
<dbReference type="PANTHER" id="PTHR33164:SF43">
    <property type="entry name" value="HTH-TYPE TRANSCRIPTIONAL REPRESSOR YETL"/>
    <property type="match status" value="1"/>
</dbReference>
<dbReference type="AlphaFoldDB" id="A0A1N6I9N8"/>
<feature type="domain" description="HTH marR-type" evidence="1">
    <location>
        <begin position="7"/>
        <end position="139"/>
    </location>
</feature>
<dbReference type="InterPro" id="IPR039422">
    <property type="entry name" value="MarR/SlyA-like"/>
</dbReference>
<sequence length="154" mass="17159">MKRFDLESALPYLLNRAGVGIGQAFSDQLAAFDINLPMWRVLASLLHQDGQRVTALSDHTSIEVSTLSRLVTSMEKRELLRRTVAPDDARAVSVTLTEKARDLAWKIVPLAELYERIALAHISPEEAVILKRLLTQVHENIASVAVHAKPTLEK</sequence>
<dbReference type="SMART" id="SM00347">
    <property type="entry name" value="HTH_MARR"/>
    <property type="match status" value="1"/>
</dbReference>
<dbReference type="SUPFAM" id="SSF46785">
    <property type="entry name" value="Winged helix' DNA-binding domain"/>
    <property type="match status" value="1"/>
</dbReference>
<dbReference type="InterPro" id="IPR000835">
    <property type="entry name" value="HTH_MarR-typ"/>
</dbReference>
<dbReference type="PANTHER" id="PTHR33164">
    <property type="entry name" value="TRANSCRIPTIONAL REGULATOR, MARR FAMILY"/>
    <property type="match status" value="1"/>
</dbReference>
<evidence type="ECO:0000313" key="2">
    <source>
        <dbReference type="EMBL" id="SIO28720.1"/>
    </source>
</evidence>
<dbReference type="RefSeq" id="WP_074295470.1">
    <property type="nucleotide sequence ID" value="NZ_FSRU01000001.1"/>
</dbReference>
<dbReference type="OrthoDB" id="8962745at2"/>
<reference evidence="2 3" key="1">
    <citation type="submission" date="2016-11" db="EMBL/GenBank/DDBJ databases">
        <authorList>
            <person name="Jaros S."/>
            <person name="Januszkiewicz K."/>
            <person name="Wedrychowicz H."/>
        </authorList>
    </citation>
    <scope>NUCLEOTIDE SEQUENCE [LARGE SCALE GENOMIC DNA]</scope>
    <source>
        <strain evidence="2 3">GAS95</strain>
    </source>
</reference>
<evidence type="ECO:0000313" key="3">
    <source>
        <dbReference type="Proteomes" id="UP000185151"/>
    </source>
</evidence>